<sequence>MSPPLPPSKQGTTYSRKPLADISNKLISKSSQSKKSYHPHENTDSDDLSFELGTFQQLKNFPTDLPDTSNDHISYIDELNSLSFSHSEDSLDMLPEKYPAKQMTNTNSRQKVSTLNPTKKTTANTLSSVTFTSNSKPQKPYRDQDSGSSAIADYLLLKARFESLRTKYDMLLSESQEKISTLQAEKLEYEQKVKDHDSILKHKISQQQQEFSRQHKETSDAFEQEKTRLEEKISALQSENSALSLSLEGERQENATLQSHLQQLRSSLAQHEENEVILKSEISRLESIPTWKTPSSSSSRVSDPGSLHAQIRALEDALTAERHLSAAKLSAVRQENEEEHEQIMLFAEEKIRSDMHAQWKRRLSQIKESWSLKKRSLINKVTKAFERRLTELSAEWEREKSLLLARLRTGKPSSATRYHRSFDPSDSIADDDFFSDSFKIDGEEIFEDRDHLLGGFKSTDRDPGFRRETGYQQLFRSPLLRKTPHFMSRSRMPPSTTE</sequence>
<dbReference type="Proteomes" id="UP000029725">
    <property type="component" value="Unassembled WGS sequence"/>
</dbReference>
<feature type="compositionally biased region" description="Polar residues" evidence="2">
    <location>
        <begin position="102"/>
        <end position="137"/>
    </location>
</feature>
<dbReference type="VEuPathDB" id="MicrosporidiaDB:DI09_75p90"/>
<feature type="coiled-coil region" evidence="1">
    <location>
        <begin position="172"/>
        <end position="288"/>
    </location>
</feature>
<gene>
    <name evidence="3" type="ORF">DI09_75p90</name>
</gene>
<name>A0A098VNK2_9MICR</name>
<accession>A0A098VNK2</accession>
<dbReference type="HOGENOM" id="CLU_547554_0_0_1"/>
<dbReference type="RefSeq" id="XP_013236794.1">
    <property type="nucleotide sequence ID" value="XM_013381340.1"/>
</dbReference>
<protein>
    <submittedName>
        <fullName evidence="3">Uncharacterized protein</fullName>
    </submittedName>
</protein>
<comment type="caution">
    <text evidence="3">The sequence shown here is derived from an EMBL/GenBank/DDBJ whole genome shotgun (WGS) entry which is preliminary data.</text>
</comment>
<proteinExistence type="predicted"/>
<dbReference type="EMBL" id="JMKJ01000585">
    <property type="protein sequence ID" value="KGG50349.1"/>
    <property type="molecule type" value="Genomic_DNA"/>
</dbReference>
<evidence type="ECO:0000313" key="3">
    <source>
        <dbReference type="EMBL" id="KGG50349.1"/>
    </source>
</evidence>
<keyword evidence="1" id="KW-0175">Coiled coil</keyword>
<feature type="region of interest" description="Disordered" evidence="2">
    <location>
        <begin position="1"/>
        <end position="49"/>
    </location>
</feature>
<feature type="compositionally biased region" description="Low complexity" evidence="2">
    <location>
        <begin position="23"/>
        <end position="34"/>
    </location>
</feature>
<dbReference type="GeneID" id="25260773"/>
<feature type="region of interest" description="Disordered" evidence="2">
    <location>
        <begin position="101"/>
        <end position="147"/>
    </location>
</feature>
<dbReference type="AlphaFoldDB" id="A0A098VNK2"/>
<evidence type="ECO:0000256" key="2">
    <source>
        <dbReference type="SAM" id="MobiDB-lite"/>
    </source>
</evidence>
<organism evidence="3 4">
    <name type="scientific">Mitosporidium daphniae</name>
    <dbReference type="NCBI Taxonomy" id="1485682"/>
    <lineage>
        <taxon>Eukaryota</taxon>
        <taxon>Fungi</taxon>
        <taxon>Fungi incertae sedis</taxon>
        <taxon>Microsporidia</taxon>
        <taxon>Mitosporidium</taxon>
    </lineage>
</organism>
<evidence type="ECO:0000313" key="4">
    <source>
        <dbReference type="Proteomes" id="UP000029725"/>
    </source>
</evidence>
<evidence type="ECO:0000256" key="1">
    <source>
        <dbReference type="SAM" id="Coils"/>
    </source>
</evidence>
<reference evidence="3 4" key="1">
    <citation type="submission" date="2014-04" db="EMBL/GenBank/DDBJ databases">
        <title>A new species of microsporidia sheds light on the evolution of extreme parasitism.</title>
        <authorList>
            <person name="Haag K.L."/>
            <person name="James T.Y."/>
            <person name="Larsson R."/>
            <person name="Schaer T.M."/>
            <person name="Refardt D."/>
            <person name="Pombert J.-F."/>
            <person name="Ebert D."/>
        </authorList>
    </citation>
    <scope>NUCLEOTIDE SEQUENCE [LARGE SCALE GENOMIC DNA]</scope>
    <source>
        <strain evidence="3 4">UGP3</strain>
        <tissue evidence="3">Spores</tissue>
    </source>
</reference>
<keyword evidence="4" id="KW-1185">Reference proteome</keyword>